<dbReference type="InterPro" id="IPR001245">
    <property type="entry name" value="Ser-Thr/Tyr_kinase_cat_dom"/>
</dbReference>
<keyword evidence="2" id="KW-0418">Kinase</keyword>
<dbReference type="InterPro" id="IPR011009">
    <property type="entry name" value="Kinase-like_dom_sf"/>
</dbReference>
<feature type="domain" description="Protein kinase" evidence="1">
    <location>
        <begin position="1"/>
        <end position="179"/>
    </location>
</feature>
<keyword evidence="2" id="KW-0808">Transferase</keyword>
<dbReference type="SUPFAM" id="SSF56112">
    <property type="entry name" value="Protein kinase-like (PK-like)"/>
    <property type="match status" value="1"/>
</dbReference>
<dbReference type="GO" id="GO:0007165">
    <property type="term" value="P:signal transduction"/>
    <property type="evidence" value="ECO:0007669"/>
    <property type="project" value="TreeGrafter"/>
</dbReference>
<gene>
    <name evidence="2" type="ORF">C1645_720349</name>
</gene>
<dbReference type="GO" id="GO:0005737">
    <property type="term" value="C:cytoplasm"/>
    <property type="evidence" value="ECO:0007669"/>
    <property type="project" value="TreeGrafter"/>
</dbReference>
<dbReference type="Proteomes" id="UP000265703">
    <property type="component" value="Unassembled WGS sequence"/>
</dbReference>
<dbReference type="Pfam" id="PF07714">
    <property type="entry name" value="PK_Tyr_Ser-Thr"/>
    <property type="match status" value="1"/>
</dbReference>
<dbReference type="InterPro" id="IPR050167">
    <property type="entry name" value="Ser_Thr_protein_kinase"/>
</dbReference>
<protein>
    <submittedName>
        <fullName evidence="2">Kinase-like domain-containing protein</fullName>
    </submittedName>
</protein>
<keyword evidence="3" id="KW-1185">Reference proteome</keyword>
<evidence type="ECO:0000313" key="2">
    <source>
        <dbReference type="EMBL" id="RIA96680.1"/>
    </source>
</evidence>
<proteinExistence type="predicted"/>
<dbReference type="InterPro" id="IPR000719">
    <property type="entry name" value="Prot_kinase_dom"/>
</dbReference>
<dbReference type="EMBL" id="QKYT01000041">
    <property type="protein sequence ID" value="RIA96680.1"/>
    <property type="molecule type" value="Genomic_DNA"/>
</dbReference>
<name>A0A397TEK1_9GLOM</name>
<dbReference type="PANTHER" id="PTHR23257">
    <property type="entry name" value="SERINE-THREONINE PROTEIN KINASE"/>
    <property type="match status" value="1"/>
</dbReference>
<dbReference type="PROSITE" id="PS50011">
    <property type="entry name" value="PROTEIN_KINASE_DOM"/>
    <property type="match status" value="1"/>
</dbReference>
<sequence>MDANLRDYLQQNHDQLTWKERFQIVIDIIVSLESIHNENIIHKNLHSGNILYKQINQRFGISDLGFCVPDSNKSSKNIYGNLPYIAPEVIAGREYTFKSDIYSIAMLMWEISSGQPPFINNEHDYDLTINIINGIRPRIVSGTPPEYISLMKQCWDAHPLKRPDIKTLYSKIKEIYKLYQDDQKLSNELLETNNFLEVYKANSLEINYTSKFHRFENFPVPRNAIDEEQEVFHSKSAKGVSIKIGNIFKVRKITKIFKRQQTKNDSQPQVYYIDKDEIDEIYNPGLYLKVQDQF</sequence>
<dbReference type="Gene3D" id="1.10.510.10">
    <property type="entry name" value="Transferase(Phosphotransferase) domain 1"/>
    <property type="match status" value="1"/>
</dbReference>
<accession>A0A397TEK1</accession>
<dbReference type="AlphaFoldDB" id="A0A397TEK1"/>
<comment type="caution">
    <text evidence="2">The sequence shown here is derived from an EMBL/GenBank/DDBJ whole genome shotgun (WGS) entry which is preliminary data.</text>
</comment>
<dbReference type="GO" id="GO:0004672">
    <property type="term" value="F:protein kinase activity"/>
    <property type="evidence" value="ECO:0007669"/>
    <property type="project" value="InterPro"/>
</dbReference>
<dbReference type="GO" id="GO:0005524">
    <property type="term" value="F:ATP binding"/>
    <property type="evidence" value="ECO:0007669"/>
    <property type="project" value="InterPro"/>
</dbReference>
<evidence type="ECO:0000259" key="1">
    <source>
        <dbReference type="PROSITE" id="PS50011"/>
    </source>
</evidence>
<evidence type="ECO:0000313" key="3">
    <source>
        <dbReference type="Proteomes" id="UP000265703"/>
    </source>
</evidence>
<dbReference type="OrthoDB" id="5979581at2759"/>
<organism evidence="2 3">
    <name type="scientific">Glomus cerebriforme</name>
    <dbReference type="NCBI Taxonomy" id="658196"/>
    <lineage>
        <taxon>Eukaryota</taxon>
        <taxon>Fungi</taxon>
        <taxon>Fungi incertae sedis</taxon>
        <taxon>Mucoromycota</taxon>
        <taxon>Glomeromycotina</taxon>
        <taxon>Glomeromycetes</taxon>
        <taxon>Glomerales</taxon>
        <taxon>Glomeraceae</taxon>
        <taxon>Glomus</taxon>
    </lineage>
</organism>
<reference evidence="2 3" key="1">
    <citation type="submission" date="2018-06" db="EMBL/GenBank/DDBJ databases">
        <title>Comparative genomics reveals the genomic features of Rhizophagus irregularis, R. cerebriforme, R. diaphanum and Gigaspora rosea, and their symbiotic lifestyle signature.</title>
        <authorList>
            <person name="Morin E."/>
            <person name="San Clemente H."/>
            <person name="Chen E.C.H."/>
            <person name="De La Providencia I."/>
            <person name="Hainaut M."/>
            <person name="Kuo A."/>
            <person name="Kohler A."/>
            <person name="Murat C."/>
            <person name="Tang N."/>
            <person name="Roy S."/>
            <person name="Loubradou J."/>
            <person name="Henrissat B."/>
            <person name="Grigoriev I.V."/>
            <person name="Corradi N."/>
            <person name="Roux C."/>
            <person name="Martin F.M."/>
        </authorList>
    </citation>
    <scope>NUCLEOTIDE SEQUENCE [LARGE SCALE GENOMIC DNA]</scope>
    <source>
        <strain evidence="2 3">DAOM 227022</strain>
    </source>
</reference>